<dbReference type="RefSeq" id="XP_009831864.1">
    <property type="nucleotide sequence ID" value="XM_009833562.1"/>
</dbReference>
<dbReference type="GeneID" id="20809871"/>
<protein>
    <submittedName>
        <fullName evidence="1">Uncharacterized protein</fullName>
    </submittedName>
</protein>
<name>W4GH44_APHAT</name>
<reference evidence="1" key="1">
    <citation type="submission" date="2013-12" db="EMBL/GenBank/DDBJ databases">
        <title>The Genome Sequence of Aphanomyces astaci APO3.</title>
        <authorList>
            <consortium name="The Broad Institute Genomics Platform"/>
            <person name="Russ C."/>
            <person name="Tyler B."/>
            <person name="van West P."/>
            <person name="Dieguez-Uribeondo J."/>
            <person name="Young S.K."/>
            <person name="Zeng Q."/>
            <person name="Gargeya S."/>
            <person name="Fitzgerald M."/>
            <person name="Abouelleil A."/>
            <person name="Alvarado L."/>
            <person name="Chapman S.B."/>
            <person name="Gainer-Dewar J."/>
            <person name="Goldberg J."/>
            <person name="Griggs A."/>
            <person name="Gujja S."/>
            <person name="Hansen M."/>
            <person name="Howarth C."/>
            <person name="Imamovic A."/>
            <person name="Ireland A."/>
            <person name="Larimer J."/>
            <person name="McCowan C."/>
            <person name="Murphy C."/>
            <person name="Pearson M."/>
            <person name="Poon T.W."/>
            <person name="Priest M."/>
            <person name="Roberts A."/>
            <person name="Saif S."/>
            <person name="Shea T."/>
            <person name="Sykes S."/>
            <person name="Wortman J."/>
            <person name="Nusbaum C."/>
            <person name="Birren B."/>
        </authorList>
    </citation>
    <scope>NUCLEOTIDE SEQUENCE [LARGE SCALE GENOMIC DNA]</scope>
    <source>
        <strain evidence="1">APO3</strain>
    </source>
</reference>
<gene>
    <name evidence="1" type="ORF">H257_07875</name>
</gene>
<evidence type="ECO:0000313" key="1">
    <source>
        <dbReference type="EMBL" id="ETV78283.1"/>
    </source>
</evidence>
<proteinExistence type="predicted"/>
<dbReference type="EMBL" id="KI913130">
    <property type="protein sequence ID" value="ETV78283.1"/>
    <property type="molecule type" value="Genomic_DNA"/>
</dbReference>
<dbReference type="AlphaFoldDB" id="W4GH44"/>
<dbReference type="VEuPathDB" id="FungiDB:H257_07875"/>
<sequence>MATYTLDDVVVAVVKSFEELECTVLDKTFMTLQKSWSAFSRWAVTTISSCRIKRSMGSSRRVSYQRDWSVMKMFVQRLMPWRKEVSLNVVLTF</sequence>
<organism evidence="1">
    <name type="scientific">Aphanomyces astaci</name>
    <name type="common">Crayfish plague agent</name>
    <dbReference type="NCBI Taxonomy" id="112090"/>
    <lineage>
        <taxon>Eukaryota</taxon>
        <taxon>Sar</taxon>
        <taxon>Stramenopiles</taxon>
        <taxon>Oomycota</taxon>
        <taxon>Saprolegniomycetes</taxon>
        <taxon>Saprolegniales</taxon>
        <taxon>Verrucalvaceae</taxon>
        <taxon>Aphanomyces</taxon>
    </lineage>
</organism>
<accession>W4GH44</accession>